<reference evidence="2 3" key="1">
    <citation type="journal article" date="2015" name="Genome Biol. Evol.">
        <title>Comparative Genomics of a Bacterivorous Green Alga Reveals Evolutionary Causalities and Consequences of Phago-Mixotrophic Mode of Nutrition.</title>
        <authorList>
            <person name="Burns J.A."/>
            <person name="Paasch A."/>
            <person name="Narechania A."/>
            <person name="Kim E."/>
        </authorList>
    </citation>
    <scope>NUCLEOTIDE SEQUENCE [LARGE SCALE GENOMIC DNA]</scope>
    <source>
        <strain evidence="2 3">PLY_AMNH</strain>
    </source>
</reference>
<proteinExistence type="predicted"/>
<feature type="compositionally biased region" description="Pro residues" evidence="1">
    <location>
        <begin position="3555"/>
        <end position="3579"/>
    </location>
</feature>
<accession>A0AAE0LKU1</accession>
<feature type="compositionally biased region" description="Low complexity" evidence="1">
    <location>
        <begin position="1"/>
        <end position="16"/>
    </location>
</feature>
<sequence length="7501" mass="833415">MPTESPTLSPSATPTTRHPTTLMPTESPTLSPSATPTTQHPTTLMPTDSPTISPSASPTTQHPTTVTPTDSPTVSPSAAPTTQHPTTVTPTDSPTVSPSAAPTTQHPTTVMPTDSPTVSPSASPTESPSLSPTFSPTMTPTETPSLSPTILPPSPPPPPPPPPSPPPPPPSPPPPPPNPPPPPLETDTTNTSANAYLVSGTDNGTHVGGYTNETTGRRRILASATSTDAFAWYVDTYVDDEFIGRCDPSSTSFGDHSLLTAMVSLPGGKTYANTQHSLIPVDDLTGECAPLNMSNGDWNVARVLYVEDGVVYYTAVSNVESGDGSTALHALNLTDGDWRILLERQGMLTNETLAVGVMSTKNGGNATGEATLVVGFDNHAVTIFHVDTGNITQLEYRADRFVDAIVAFVRNREEISVVVMAFHEPDLFEVVEMYHNATDDSYDERLLLTFFTNPRNVSEMTPFKLASHDFDLDGHMDLVISSANLTTVTTVLPILEFQNYDQSKTYFDVYHNRNGHFDLADSTRVYSPSLIDLFVPSFGAGGGIRLINHEDAQMASISRMTYPPLPSAPPLSQQMPMCMDRPAHMIHGETLVGLTEMYGGLCYELSPAECNERAPCHLNVATARCDFSLEHFLRRRERVHSTCTGIPFDFCSQADICVPGMLDTDSQNPSCEDGAVNITSQACSIYAKAYHNESVFKGISDERVPDKTTLDDEDPETECPSLFDEDSDEPSPRVVYESSTRRCFVGFQGNGADADSDSDAPCCDRATAALRVTKQAHYALSSTLTGSTQNPQHVVFSFDEATGMDCYIMNMFPTNGDLVEIVPVKLGIQNSVTGENAKLKHQMQNAILSIGSNGMKIEGQHPIGHVMLFDDKLALNDLRKLHNGYVADRGMQREIAERLVFWYPMNQNWWQDHSGNGLHLTEYISTAYQGWDASPATYDITRFLQSAYVKEIIEPGTPSLYHIQVRRGATNKHYTTPTSSTIVANTTREVLFAGSYLQYETGAGLSGTSSHPGCVGGLHQMLPRLPEMVRWMTPENANQALLASPIPGTDTLSTVGQRYHADPFNSTWYVLAACISNSECEARDGLHAVSDGGNYLEARDIVTFPYYLDRGSFTLSFWAMLRTNTTNNQLTTFTITNSGAELFNQGSGRRGQSWRMQSGVALQITFGRCEAKTFVSGAAAITDRDLCFTISAFDATGVTSQSTGFGNTAYNVPLYRNTAYNGSQTWMDYVVRDTGYLTGSQDRAQLVAITMDSWSRVQVYVGGSVGSEATLVNAHVSGCARTDCDIFLRGRSVWNQIAGDPIFAIGRAFERIQGNVAINNVALFGTALSRNEVEELYNRGKGNELSELLQSRLIMWLPLQYIHHRDLINPPSFITEYRAYGEVDGMLIDYDRTTKYYRISLGCHGGPCTQTWTASYTGFYNSYYNPTFKWQLTKPAGNYGDSDRFVKVNSTGEPYRLTAGPTFENVRMIDRTIDHDQYMKTANPNAEEEERVYLGPGLEWVTNATRDIVYGAHKRWSNFYMAGEATKGNYQTATNGVDPIPRNVYNFILSQSSEALNVAVNVKREITIAFWAPIYTADYENDNKANYVSIINDDGYPIIRVEYRLYPHGTCGYRLYYSVQIGGGARSHSVFWQGTGCAVNYNDPDYTALLVFSVHSGLTAINMFTGNMHQKGGVHESTSLAKSGTITRLPNKPMHVGVGIYANPYNKEYRQHGGAGRVPITNLLVLDRQVNKADVQTLLKDGFGGPLDPSFYPNTIHWYPMTQNWWEDVGPYRLHMNEYRTSGSAWYWEGPPNEGPFVRYESGTASDFYLQYNNITNMQSLRWFRMSRYNQNMVGIEKAQNQVWINRQNSVYALTPAYPPPPPLAPHAQAALSRPYYADVFGGWYYPVVTKFFEYDDGTYWSDPSVRVGRVSVGVGKSDTDSGSFPISQIAIFDRALSEVEISELYSNGTGNSTMPTDLLDSLVSWYPMQDNWWEDISRTRAHFSEHLMRSKQTNNQFAHSVDHAWLNFLYSDYAVAINPPGLQSSFFARVANRSLDYKMYGSRSDRYITNMAPAFDAVWEEELPRHTDPVRESCDEVVAMVNISNVTTADEVMTIHATFAGVHDLTSARVSLGRVYESVRLSASIDETWTEVAVHRTSELDFVFSWGNGTIVRTDALRLLVGVGYWYSGDQYSVRGVDDPPDATLVEVRGCSLASGDAKPVLPPRYATSSEEVLASSLHDDNFRFGEDCDTYGMTDDVYYHQELGVGRRYLLESGDQLVSYGILSQSEDAATTLCATMLFDANVPSQYLPVPLWAHSYRAGVAYRFMSTTRNVTSVTLLLYASEYDLGSPTVRNVRVRYMTKGLHGNFVDVPHQSDHLREGGAVRRALNVTVRFVPVLTRALLVSFDADEGASTPPTTYLRGLRIHEAASAVASADTSSEYAFYASPRTSSFLLTGSKQARDHAGDLQPLGTAYTVSQSSFGNKSFDDYHVVATSPPSQKLSEMMRASQFTLMFWTVITARYNRGHWFRDTVQLRTDDGYFVSVEWVHIENAYKLYARYGDRRYAPSQAQMNECEGQWDEQEWIEHLDGKQDIAQFIGLVVGDGQVKVYVGGANSNSLDPEVVVHCYFDRELTRHFARNTTQLVFGRDPVDYVQGQSPITNVLLLDQALDESELASYYNRGQGRDVDPKTVAAWYPMTRNWWQDVSEHSSHLHIYEGAVHIYNNKRYFLHAQTSLGFGKETRPGEPTVYFRRVGDSNAEFRWTPSFNVETQSGNNRLFSGTTQFNPYVNMYSSYNYMKKDDRDLISCTARSCPTNHRYHSLLNLVAVEHQEWIGEPPYSQYSFGGPYYREFIEDATHSADPVSSNWYYASRSAYKAITTYSSEYDHLRMGHNVTERYEHDWKQHNNMLASDVNPLISRAVNERSFTFSMWMMLNGKGGASEYFTIIRLMDYGNDRQVAGQLSRGVEIYLYGDGTTGDRRIYAQVSFFMHAADSKTTEYQYYRLWHAMWFYAMPELDGTQQKAQMVTFVMHPNATVDIYVGNMDPNSPNVTAMVKGEYGGIRPNLTSDQAGSEPDWSEWRPQDNDGTQFYNLSSDGRIVFNKRRNSVPGLMAFTNVLLLDVPLSEQEVTRLFESGDEGAWNLTERRVFNEFAVPVLAGNRSAYYYRTRYWDYQFLTHPGINGFDKADINNMETVPDEEQRWMLAREPATRHVPVSANDPNLRDLGSNPTCVSIVDTEFDEDAKYLMVNSQGRTPLANGDRLYTQEPHTNGMCPKAMLDGHAYRGTDGYTQASIQEYTYVVYAFGGGPRTVSAIRLTTSTLNDDITDPLALKKQLLLFAYNLTTATESYRFWGVAPTEANTGGHARFSGIGVVNSRGVHVEPVMYHYNRNVTGDSSNPYSYASHLDVTSLNDHTFEDYLYLWPSWTQPVLYVDLLTPEALRFVTLHSQGEFPAAGLLVASNDGVTWRAVSNWAAASSDTEVRANVTDVSSTRYEIPNHRFSLYDYPPEEDSLRVEFENASFLENYRDGEGRSLMVTFDPVVTTDAIFFGIRDADASVPTVIMELRIFATEYVGPTSSPPLSPPSPPSPPPAPPRMPPTPPSLFTLPQVGVRSLSTSNWYVFGRGDVDATSNNYQYGYKARLETTNFPADWDRHNGIMSEPDEELARAFNTKNQDDSTGFTFVYFTILAAGVPYDGSNRWGMTKRGGCGLTDGDRDVFWLGQISVTSARAASAYPYVYFYTGFGSANSGQHFYTSMHTSYNDGHYEQDQFNGLQGSAQMFAVTYKQKKLRMYIGYGDTFEEIPNSANDFSNQNWNYWPTWDRASFSCGFEYNRFDVGSYPYNNLILFNRSLDEGELSRIYKEEGFAGTEDPLLQDVLAWYPMHTENWWEDVSGNGRHMYEYRSPNYGTANAADRTFPDIQSMRDTYLVTRPGEKSNYYIQVADPAHFSLAAYTPQHRYRGSIYAGYEIGAYFLGVRIVPDQRWFEFPEWYTGEHIIVTDNHALNQASDDTACDMNGADAWVLSTYDRSYSLSNGDTLYTSPYDEDEARSLDGYFPLYRRGYLDSQHALPHNCTLEENAWNCNAPLQAENVVHFAFPSENYTLHHGNHTPDRYGAGCPTDLFDRSDRTGWFTSDGNYNMLYRFVEPRSVDGIALAMSDGVMRSLRLTCYEDFGNVSSPFVTMVDVTEPISPDHGWVNITGNATATCSSARVRASTTRGITESALIFYPSEPLINSPPPPMPPALPPAPPRGVMVEGYFPVFASEPEAKSASPLADAFLIKLTAGYYYMPSGLVQGAEVWYGDYVGTVDPSADDAQGNATNSSSVSAWGFGAFACSEALRANKETCLGDRVREQLGGVVVGEIDTVAYPSGCLYVIRAHNVAELYYNDAKNVWHGCDRFAHVKCVCQKGVLESERRLVTRTTDPRFDALRYRLTFQDEEDPLRAVNGNGREVPQGSFNLTRGQPALDFSVTPHGRFAGGSLVMNSSSGGLRLSTDDRVLGLVGAPFESFTLSYWSRLEQKVARPSTPVLRTVPNGRFVDERALESPVSHARQLRIVEATADAFSRTNPAAPSGYSYNGPAVIDGSMNTQAYIARHVVLMFNRSVFVEELIVTVASHLNHPSWRHWTPGNLAWQRLLPNATGAYSESSWDWAPLQTELVGHGGVGSATVQGSVWGHQRVISPIACTAVRALFPEPVQTGSYPRYMVTEMAAYGQLVHTANATRGPPYRSHESALLVERVRSESSPEQRSHVDFARNNSFEAPLAIFWRLRILQVSDVASETYQISAGPYLEDETGRIVSGSSGGLYKSSTRTQYSNGAYSIPGDISTRSNPGHFSSTGWTEDIRTYFTFEYHVPTRPYRLRFKCGNSADSPPKCPTLVSIEYAYNSSDSFTHLRNVSLLRYTRESPEIGQWRTVSIAEEDSGVTDVVNAEHVRETWVHTTAAFDSEQGATRVAKFYAGNAHGGALRDAISRATLPLDVPGERNFEFGADLVEDEVLRISDVRLHALALNWREIDEMHRGFRDADSDPHRVSLLTKAPVYPESFGASIASHLVDSPEELPFAFDSDTLRLQEPLGGDLIDRLKFAHRYVPAVSEDRAHATTFTLERPTLVYLGVPESVADAQDVNASLYNQLASWGGWSRGSSNLGCDQRLLPTSGATTGFQSGHAHGSNIHIYMSNGLNYFWGSTYLAYAYVRDRPKMDLYFSTAVTLTYLMLAQRNEDSNIVAHIGYFILPPDGDAEKDSDWVLLLRSELSKRTFLQHRIDPPRIMKGLRIMYAGEDYDMTDAPDFMTAVNPTLSIYEVYMYGCENAPSAVASVTTQKYERSVKTDSSGTLAARANALKYGGYGKQESITWYSAVADRGTHTLRCGDDDPLRDGGSHPAPHCSQTVIAFSGRDDADVPRVLTPFKGALVGAAALRNSTPYIGARPLGGDPTQEEPHERDIGRVAMWVYYDPSYYEGDSYYWRTGDAFIDEARPGPSQPHLRESMKKRNLHNPHEHPGALLDGIVSPAFESTTMKPDYKKPHLNERDSVGERVRLDALPDTTGDNRIGIGGYFGFDTTVDQRDMTVVLDFDGQLLGASSHAGRRFGLVSVEIFNKHYPGQSSSGNRDFVSRVEIHCAASLILTEAGNPSVHDDPNWIPVVHPHVPGSGGKDLLRPVQRTQHINYVSYTLHNNEPTQIDLSKQCDLGAGMRYLRLRFDRVFSSARSHGGLAEIRVWGRELRPRDADRAPRTEASSVAVSPPAATAWRLDCAASGHQSGHNNNPTRANLNEWSVYDETGVAPTSKAFTSRAMPDAHFYTGTWARLGITATVAVPAASNLDETYGTYWATDGIYNVNSGGSISMACPGSSIVHTFASPVTPSSVVWAGNDNGYAMTGMRVYYASGNLSEPVRVLGDSVIPKRYPPIGFKEEAVSAGYLTTSGYDLGENLGVRSANSGPIVMDLFVSNQSHGNGAYELRVDGDQQPGHLTKSSPAKLFDHLDMRNETAAVLYSNSKVIEYTTTNLVVSPEMRHYSVTLRLPEFTYLLWYELHPPIKDRARYAPRSWTLSGVCEQGERRELHRRDGAVENEWYTWRGTEYIVASEFACNEFILTFRDLTTSNMISLTEWALFGSDTVADRDSLRPTWTEHAFYDVREDDLHSNVPLSVPLNEARPATGARHWTLVIKDTIDRAGPLELMEASFLDDRLRLLQPESTFFSNNLSQSDSSVLHDGSENQNRMYRSDISVNDAPAVYDRAVFPVLLNYTFPADQRPPRYVQFAYDSSEASAPREIEVQFSHGGHYWTSHGTYRTEEFDLHPAGTHRPVRYDLRRRDVGRAARYAHCELPRELAVTMDDESLRLSQQPLLSYLGSMEAEAYEASTEDDIQSVGSTQLTRCALNDAQANHSIHLLGECHLVLDLLEPASSFESSAELSLDEGFGKTAIIYNFSEPTSVGRIELTLADHALIKGVEIFYHTVLDEEAELTTYMPFELAVERAGRDRLLLGPEDVDLMRTVVYVSGETAVSTTALRVEFGAEGAQATTVALEGFRVYGASPNASTPDRSFRNYTRTADERPLVVVAGGHAIFEVTNPERFVSTVVVEFLEDFEVPARWYLESRKLNGSAWKRSHTQIDDARARTAIRIDRDVEQFRLVIDDTHVAARYSLAAFEVYACECGNETNATLPELAVEAPRWILPSHEAPTGALKAALDGSGELQESSSSSNAFIVYNERPIFANEETDLVGMQLHVHGRTGTVALLIVPDGVREDHRASSSEAHAVPTPSVGVHVSDTAVRGVRYWRAFDDESGAWSDTPESEEFDLLDPPSSAVAGGVLRLVVDATNGDVRAYRNTLANEEETADFYLAHHFDDRLAPIEHVHQYRVVMMNLEGAGFDLVDADTRDLYREHSCDPSERLGSRFRITPEFDSFECDAFRRLDLSSSRFQCVHFEHTLTRYGGWTRDEATERCVELGGTLLTIPDFDLVDAATFAAELRQAFHDSFRESVLADREHPLYQNIAVEELTATDLSELRFAMANLSSLTERTEAPPVFADVVARVDVASGEWRWELSSADTAAVDAESLWLGGLTPDPMQKPRCAVLREAASNATFDGEPRFGLEATDCESVLTHVACSRAANVHAPPAPPAQGAPPSAVDRFGGARMATDPLLRVVSYQDATLLSDEGETIAELAPYRPITLPSNVTYAYASVPITVYTNGPAEPAPVLLHARGVVLGCVTWIDANETLALRVMAHRAETRFAVVVEGDVVPTSWRADLALPTNVLVEANFTADRQVRAVFVRASDEISVSAQRAGDNEGGVSCMPLGDKLGGWTGVERSLIDGDANLVLSAFRPGRELNETSELFPFELVRLDELYQSTGKADSRRVYVGEAPSILAGSELNERMQVGQGAGRARFEFNDNATRGTYLLVGCVNNRTDGTFDVAPWIPERLFSTQFVYAYDTRPSIVGALSFHAGVLPDYVDATQQSVRQATTSAPEDLIAGLYLKSYVLESTAQLPTNETLITNVPAAHAVVDGRRLRTVLGSVDYMSGRLSFSSLSPNLRR</sequence>
<dbReference type="EMBL" id="LGRX02000340">
    <property type="protein sequence ID" value="KAK3288872.1"/>
    <property type="molecule type" value="Genomic_DNA"/>
</dbReference>
<dbReference type="PANTHER" id="PTHR34859:SF2">
    <property type="entry name" value="LYSM DOMAIN-CONTAINING PROTEIN"/>
    <property type="match status" value="1"/>
</dbReference>
<feature type="compositionally biased region" description="Basic and acidic residues" evidence="1">
    <location>
        <begin position="5491"/>
        <end position="5512"/>
    </location>
</feature>
<feature type="compositionally biased region" description="Low complexity" evidence="1">
    <location>
        <begin position="112"/>
        <end position="149"/>
    </location>
</feature>
<dbReference type="CDD" id="cd22541">
    <property type="entry name" value="SP5_N"/>
    <property type="match status" value="1"/>
</dbReference>
<dbReference type="PANTHER" id="PTHR34859">
    <property type="entry name" value="UNNAMED PRODUCT"/>
    <property type="match status" value="1"/>
</dbReference>
<feature type="compositionally biased region" description="Low complexity" evidence="1">
    <location>
        <begin position="24"/>
        <end position="38"/>
    </location>
</feature>
<evidence type="ECO:0000313" key="3">
    <source>
        <dbReference type="Proteomes" id="UP001190700"/>
    </source>
</evidence>
<feature type="region of interest" description="Disordered" evidence="1">
    <location>
        <begin position="3553"/>
        <end position="3582"/>
    </location>
</feature>
<feature type="compositionally biased region" description="Low complexity" evidence="1">
    <location>
        <begin position="46"/>
        <end position="104"/>
    </location>
</feature>
<protein>
    <submittedName>
        <fullName evidence="2">Uncharacterized protein</fullName>
    </submittedName>
</protein>
<feature type="region of interest" description="Disordered" evidence="1">
    <location>
        <begin position="1"/>
        <end position="190"/>
    </location>
</feature>
<gene>
    <name evidence="2" type="ORF">CYMTET_3696</name>
</gene>
<feature type="compositionally biased region" description="Pro residues" evidence="1">
    <location>
        <begin position="150"/>
        <end position="184"/>
    </location>
</feature>
<feature type="region of interest" description="Disordered" evidence="1">
    <location>
        <begin position="5487"/>
        <end position="5512"/>
    </location>
</feature>
<organism evidence="2 3">
    <name type="scientific">Cymbomonas tetramitiformis</name>
    <dbReference type="NCBI Taxonomy" id="36881"/>
    <lineage>
        <taxon>Eukaryota</taxon>
        <taxon>Viridiplantae</taxon>
        <taxon>Chlorophyta</taxon>
        <taxon>Pyramimonadophyceae</taxon>
        <taxon>Pyramimonadales</taxon>
        <taxon>Pyramimonadaceae</taxon>
        <taxon>Cymbomonas</taxon>
    </lineage>
</organism>
<name>A0AAE0LKU1_9CHLO</name>
<feature type="compositionally biased region" description="Acidic residues" evidence="1">
    <location>
        <begin position="711"/>
        <end position="729"/>
    </location>
</feature>
<keyword evidence="3" id="KW-1185">Reference proteome</keyword>
<feature type="region of interest" description="Disordered" evidence="1">
    <location>
        <begin position="702"/>
        <end position="731"/>
    </location>
</feature>
<comment type="caution">
    <text evidence="2">The sequence shown here is derived from an EMBL/GenBank/DDBJ whole genome shotgun (WGS) entry which is preliminary data.</text>
</comment>
<dbReference type="Proteomes" id="UP001190700">
    <property type="component" value="Unassembled WGS sequence"/>
</dbReference>
<evidence type="ECO:0000256" key="1">
    <source>
        <dbReference type="SAM" id="MobiDB-lite"/>
    </source>
</evidence>
<evidence type="ECO:0000313" key="2">
    <source>
        <dbReference type="EMBL" id="KAK3288872.1"/>
    </source>
</evidence>